<dbReference type="PROSITE" id="PS51898">
    <property type="entry name" value="TYR_RECOMBINASE"/>
    <property type="match status" value="1"/>
</dbReference>
<evidence type="ECO:0000256" key="3">
    <source>
        <dbReference type="ARBA" id="ARBA00023172"/>
    </source>
</evidence>
<keyword evidence="2 4" id="KW-0238">DNA-binding</keyword>
<evidence type="ECO:0000256" key="1">
    <source>
        <dbReference type="ARBA" id="ARBA00008857"/>
    </source>
</evidence>
<dbReference type="InterPro" id="IPR050090">
    <property type="entry name" value="Tyrosine_recombinase_XerCD"/>
</dbReference>
<dbReference type="CDD" id="cd01189">
    <property type="entry name" value="INT_ICEBs1_C_like"/>
    <property type="match status" value="1"/>
</dbReference>
<feature type="domain" description="Core-binding (CB)" evidence="6">
    <location>
        <begin position="70"/>
        <end position="149"/>
    </location>
</feature>
<comment type="caution">
    <text evidence="7">The sequence shown here is derived from an EMBL/GenBank/DDBJ whole genome shotgun (WGS) entry which is preliminary data.</text>
</comment>
<dbReference type="InterPro" id="IPR011010">
    <property type="entry name" value="DNA_brk_join_enz"/>
</dbReference>
<keyword evidence="8" id="KW-1185">Reference proteome</keyword>
<dbReference type="Gene3D" id="1.10.150.130">
    <property type="match status" value="1"/>
</dbReference>
<evidence type="ECO:0000256" key="4">
    <source>
        <dbReference type="PROSITE-ProRule" id="PRU01248"/>
    </source>
</evidence>
<dbReference type="Proteomes" id="UP001592531">
    <property type="component" value="Unassembled WGS sequence"/>
</dbReference>
<dbReference type="InterPro" id="IPR044068">
    <property type="entry name" value="CB"/>
</dbReference>
<evidence type="ECO:0000313" key="7">
    <source>
        <dbReference type="EMBL" id="MFC1417698.1"/>
    </source>
</evidence>
<proteinExistence type="inferred from homology"/>
<dbReference type="InterPro" id="IPR058717">
    <property type="entry name" value="Phage_L5_Integrase_N"/>
</dbReference>
<dbReference type="SUPFAM" id="SSF56349">
    <property type="entry name" value="DNA breaking-rejoining enzymes"/>
    <property type="match status" value="1"/>
</dbReference>
<dbReference type="EMBL" id="JBHFAB010000008">
    <property type="protein sequence ID" value="MFC1417698.1"/>
    <property type="molecule type" value="Genomic_DNA"/>
</dbReference>
<sequence>MPNSTGRRRRFGSVRKLPSGRFQARYLGPDGLERTGKETFANKSEANAWLSEVETDLARGDWRDPLAGAVNFTLYAETWINERDLGATTEELYRRLLRLHLAPVFGVWNLDEISAPRVRAWRTDLLATGKATTTAKAYRLLKTILGTAVEDELLRRNPCRIKGAGKENAKERGVASIEQVLQLAHRMGPRWQLLVLMAAFMALRPEELAELRRPDIDRARGVVWVRRAAPELCNGKRVVGDPKSKAGKRSVVIPPEILPDIDHHLALYASPEPDGLVFLGERGAPFRRSTFGRKWRKARTELGMPDFRLYDSRHTGNTLAANTGASLADLMAHMGHASVRAAMIYQHATAEQQRKIADGISAAVVDIRSRRQRGTAAS</sequence>
<dbReference type="PANTHER" id="PTHR30349">
    <property type="entry name" value="PHAGE INTEGRASE-RELATED"/>
    <property type="match status" value="1"/>
</dbReference>
<dbReference type="Pfam" id="PF26003">
    <property type="entry name" value="Integrase_N_phage"/>
    <property type="match status" value="1"/>
</dbReference>
<reference evidence="7 8" key="1">
    <citation type="submission" date="2024-09" db="EMBL/GenBank/DDBJ databases">
        <authorList>
            <person name="Lee S.D."/>
        </authorList>
    </citation>
    <scope>NUCLEOTIDE SEQUENCE [LARGE SCALE GENOMIC DNA]</scope>
    <source>
        <strain evidence="7 8">N8-3</strain>
    </source>
</reference>
<evidence type="ECO:0000256" key="2">
    <source>
        <dbReference type="ARBA" id="ARBA00023125"/>
    </source>
</evidence>
<name>A0ABV6VVM9_9ACTN</name>
<evidence type="ECO:0000259" key="5">
    <source>
        <dbReference type="PROSITE" id="PS51898"/>
    </source>
</evidence>
<protein>
    <submittedName>
        <fullName evidence="7">Tyrosine-type recombinase/integrase</fullName>
    </submittedName>
</protein>
<dbReference type="Pfam" id="PF00589">
    <property type="entry name" value="Phage_integrase"/>
    <property type="match status" value="1"/>
</dbReference>
<comment type="similarity">
    <text evidence="1">Belongs to the 'phage' integrase family.</text>
</comment>
<dbReference type="Gene3D" id="1.10.443.10">
    <property type="entry name" value="Intergrase catalytic core"/>
    <property type="match status" value="1"/>
</dbReference>
<dbReference type="InterPro" id="IPR010998">
    <property type="entry name" value="Integrase_recombinase_N"/>
</dbReference>
<gene>
    <name evidence="7" type="ORF">ACEZDE_13725</name>
</gene>
<dbReference type="PANTHER" id="PTHR30349:SF64">
    <property type="entry name" value="PROPHAGE INTEGRASE INTD-RELATED"/>
    <property type="match status" value="1"/>
</dbReference>
<dbReference type="PROSITE" id="PS51900">
    <property type="entry name" value="CB"/>
    <property type="match status" value="1"/>
</dbReference>
<dbReference type="RefSeq" id="WP_380536012.1">
    <property type="nucleotide sequence ID" value="NZ_JBHFAB010000008.1"/>
</dbReference>
<organism evidence="7 8">
    <name type="scientific">Streptacidiphilus cavernicola</name>
    <dbReference type="NCBI Taxonomy" id="3342716"/>
    <lineage>
        <taxon>Bacteria</taxon>
        <taxon>Bacillati</taxon>
        <taxon>Actinomycetota</taxon>
        <taxon>Actinomycetes</taxon>
        <taxon>Kitasatosporales</taxon>
        <taxon>Streptomycetaceae</taxon>
        <taxon>Streptacidiphilus</taxon>
    </lineage>
</organism>
<accession>A0ABV6VVM9</accession>
<dbReference type="InterPro" id="IPR013762">
    <property type="entry name" value="Integrase-like_cat_sf"/>
</dbReference>
<dbReference type="InterPro" id="IPR002104">
    <property type="entry name" value="Integrase_catalytic"/>
</dbReference>
<keyword evidence="3" id="KW-0233">DNA recombination</keyword>
<evidence type="ECO:0000259" key="6">
    <source>
        <dbReference type="PROSITE" id="PS51900"/>
    </source>
</evidence>
<evidence type="ECO:0000313" key="8">
    <source>
        <dbReference type="Proteomes" id="UP001592531"/>
    </source>
</evidence>
<feature type="domain" description="Tyr recombinase" evidence="5">
    <location>
        <begin position="170"/>
        <end position="358"/>
    </location>
</feature>